<dbReference type="SUPFAM" id="SSF54909">
    <property type="entry name" value="Dimeric alpha+beta barrel"/>
    <property type="match status" value="1"/>
</dbReference>
<proteinExistence type="inferred from homology"/>
<dbReference type="RefSeq" id="WP_086594394.1">
    <property type="nucleotide sequence ID" value="NZ_MTSE01000005.1"/>
</dbReference>
<dbReference type="Proteomes" id="UP000194873">
    <property type="component" value="Unassembled WGS sequence"/>
</dbReference>
<dbReference type="PANTHER" id="PTHR37828:SF1">
    <property type="entry name" value="YCII-RELATED DOMAIN-CONTAINING PROTEIN"/>
    <property type="match status" value="1"/>
</dbReference>
<accession>A0A243WF78</accession>
<protein>
    <recommendedName>
        <fullName evidence="2">YCII-related domain-containing protein</fullName>
    </recommendedName>
</protein>
<dbReference type="InterPro" id="IPR005545">
    <property type="entry name" value="YCII"/>
</dbReference>
<dbReference type="Pfam" id="PF03795">
    <property type="entry name" value="YCII"/>
    <property type="match status" value="1"/>
</dbReference>
<dbReference type="Gene3D" id="3.30.70.1060">
    <property type="entry name" value="Dimeric alpha+beta barrel"/>
    <property type="match status" value="1"/>
</dbReference>
<sequence length="95" mass="10436">MFLLVLTYSKPLEEVEPFMTTHMAWVDAQYQNGTFVASGRRVPRTGGIILARATDRASLEAVAATDPFLEAGVAHYDLIEFTLSRTAPGFESLLS</sequence>
<dbReference type="EMBL" id="MTSE01000005">
    <property type="protein sequence ID" value="OUJ73787.1"/>
    <property type="molecule type" value="Genomic_DNA"/>
</dbReference>
<dbReference type="OrthoDB" id="9814407at2"/>
<feature type="domain" description="YCII-related" evidence="2">
    <location>
        <begin position="1"/>
        <end position="82"/>
    </location>
</feature>
<comment type="caution">
    <text evidence="3">The sequence shown here is derived from an EMBL/GenBank/DDBJ whole genome shotgun (WGS) entry which is preliminary data.</text>
</comment>
<gene>
    <name evidence="3" type="ORF">BXP70_12480</name>
</gene>
<dbReference type="PANTHER" id="PTHR37828">
    <property type="entry name" value="GSR2449 PROTEIN"/>
    <property type="match status" value="1"/>
</dbReference>
<dbReference type="InterPro" id="IPR011008">
    <property type="entry name" value="Dimeric_a/b-barrel"/>
</dbReference>
<keyword evidence="4" id="KW-1185">Reference proteome</keyword>
<evidence type="ECO:0000259" key="2">
    <source>
        <dbReference type="Pfam" id="PF03795"/>
    </source>
</evidence>
<evidence type="ECO:0000256" key="1">
    <source>
        <dbReference type="ARBA" id="ARBA00007689"/>
    </source>
</evidence>
<name>A0A243WF78_9BACT</name>
<dbReference type="AlphaFoldDB" id="A0A243WF78"/>
<evidence type="ECO:0000313" key="3">
    <source>
        <dbReference type="EMBL" id="OUJ73787.1"/>
    </source>
</evidence>
<comment type="similarity">
    <text evidence="1">Belongs to the YciI family.</text>
</comment>
<organism evidence="3 4">
    <name type="scientific">Hymenobacter crusticola</name>
    <dbReference type="NCBI Taxonomy" id="1770526"/>
    <lineage>
        <taxon>Bacteria</taxon>
        <taxon>Pseudomonadati</taxon>
        <taxon>Bacteroidota</taxon>
        <taxon>Cytophagia</taxon>
        <taxon>Cytophagales</taxon>
        <taxon>Hymenobacteraceae</taxon>
        <taxon>Hymenobacter</taxon>
    </lineage>
</organism>
<evidence type="ECO:0000313" key="4">
    <source>
        <dbReference type="Proteomes" id="UP000194873"/>
    </source>
</evidence>
<reference evidence="3 4" key="1">
    <citation type="submission" date="2017-01" db="EMBL/GenBank/DDBJ databases">
        <title>A new Hymenobacter.</title>
        <authorList>
            <person name="Liang Y."/>
            <person name="Feng F."/>
        </authorList>
    </citation>
    <scope>NUCLEOTIDE SEQUENCE [LARGE SCALE GENOMIC DNA]</scope>
    <source>
        <strain evidence="3">MIMBbqt21</strain>
    </source>
</reference>